<accession>A0A975Q2P2</accession>
<dbReference type="RefSeq" id="WP_212610413.1">
    <property type="nucleotide sequence ID" value="NZ_CP073910.1"/>
</dbReference>
<name>A0A975Q2P2_9SPHN</name>
<proteinExistence type="predicted"/>
<reference evidence="1" key="1">
    <citation type="submission" date="2021-04" db="EMBL/GenBank/DDBJ databases">
        <title>Isolation of p-tert-butylphenol degrading bacteria Sphingobium phenoxybenzoativorans Tas13 from active sludge.</title>
        <authorList>
            <person name="Li Y."/>
        </authorList>
    </citation>
    <scope>NUCLEOTIDE SEQUENCE</scope>
    <source>
        <strain evidence="1">Tas13</strain>
    </source>
</reference>
<dbReference type="KEGG" id="spph:KFK14_07305"/>
<organism evidence="1 2">
    <name type="scientific">Sphingobium phenoxybenzoativorans</name>
    <dbReference type="NCBI Taxonomy" id="1592790"/>
    <lineage>
        <taxon>Bacteria</taxon>
        <taxon>Pseudomonadati</taxon>
        <taxon>Pseudomonadota</taxon>
        <taxon>Alphaproteobacteria</taxon>
        <taxon>Sphingomonadales</taxon>
        <taxon>Sphingomonadaceae</taxon>
        <taxon>Sphingobium</taxon>
    </lineage>
</organism>
<gene>
    <name evidence="1" type="ORF">KFK14_07305</name>
</gene>
<evidence type="ECO:0000313" key="1">
    <source>
        <dbReference type="EMBL" id="QUT07210.1"/>
    </source>
</evidence>
<protein>
    <submittedName>
        <fullName evidence="1">Uncharacterized protein</fullName>
    </submittedName>
</protein>
<sequence>MMSHSIHQIAESQGQWSLAEGSYRPNTAWSLLRKADHRFKLRDPDGNKLCGLHRL</sequence>
<dbReference type="Proteomes" id="UP000681425">
    <property type="component" value="Chromosome"/>
</dbReference>
<evidence type="ECO:0000313" key="2">
    <source>
        <dbReference type="Proteomes" id="UP000681425"/>
    </source>
</evidence>
<dbReference type="EMBL" id="CP073910">
    <property type="protein sequence ID" value="QUT07210.1"/>
    <property type="molecule type" value="Genomic_DNA"/>
</dbReference>
<dbReference type="AlphaFoldDB" id="A0A975Q2P2"/>
<keyword evidence="2" id="KW-1185">Reference proteome</keyword>